<dbReference type="Pfam" id="PF00686">
    <property type="entry name" value="CBM_20"/>
    <property type="match status" value="1"/>
</dbReference>
<dbReference type="Gene3D" id="3.30.1490.20">
    <property type="entry name" value="ATP-grasp fold, A domain"/>
    <property type="match status" value="1"/>
</dbReference>
<comment type="caution">
    <text evidence="12">The sequence shown here is derived from an EMBL/GenBank/DDBJ whole genome shotgun (WGS) entry which is preliminary data.</text>
</comment>
<evidence type="ECO:0000256" key="3">
    <source>
        <dbReference type="ARBA" id="ARBA00011738"/>
    </source>
</evidence>
<evidence type="ECO:0000256" key="10">
    <source>
        <dbReference type="ARBA" id="ARBA00023277"/>
    </source>
</evidence>
<dbReference type="OrthoDB" id="6123450at2759"/>
<dbReference type="InterPro" id="IPR054481">
    <property type="entry name" value="GWD1_pHisD"/>
</dbReference>
<dbReference type="CDD" id="cd05467">
    <property type="entry name" value="CBM20"/>
    <property type="match status" value="1"/>
</dbReference>
<proteinExistence type="inferred from homology"/>
<comment type="cofactor">
    <cofactor evidence="1">
        <name>Mg(2+)</name>
        <dbReference type="ChEBI" id="CHEBI:18420"/>
    </cofactor>
</comment>
<dbReference type="Proteomes" id="UP000324585">
    <property type="component" value="Unassembled WGS sequence"/>
</dbReference>
<evidence type="ECO:0000256" key="8">
    <source>
        <dbReference type="ARBA" id="ARBA00022840"/>
    </source>
</evidence>
<evidence type="ECO:0000313" key="13">
    <source>
        <dbReference type="Proteomes" id="UP000324585"/>
    </source>
</evidence>
<evidence type="ECO:0000256" key="4">
    <source>
        <dbReference type="ARBA" id="ARBA00022679"/>
    </source>
</evidence>
<name>A0A5J4YYI2_PORPP</name>
<dbReference type="InterPro" id="IPR002044">
    <property type="entry name" value="CBM20"/>
</dbReference>
<comment type="similarity">
    <text evidence="2">Belongs to the PEP-utilizing enzyme family.</text>
</comment>
<dbReference type="PROSITE" id="PS51166">
    <property type="entry name" value="CBM20"/>
    <property type="match status" value="1"/>
</dbReference>
<comment type="subunit">
    <text evidence="3">Homodimer.</text>
</comment>
<evidence type="ECO:0000256" key="9">
    <source>
        <dbReference type="ARBA" id="ARBA00022842"/>
    </source>
</evidence>
<sequence>MAAGREMASEVVFEVKCETRPGQNVGLLGSAVAFGAWDKAKPLILETDPDLYPTWRSQLVQVEHGAHEYKCVLVGDGKILKWETSGPNRVLQLDGNEPQGEDGGEQRVIKMVFGHPDGLKADFRDQSPDDTPVAFSIPESADLSPFARFLVEENAHNKSWRRKLEIIRRLFTDEAYASKAHFQPQDLEQLVIIVIFLTFLKSGQIVCHEDGSHYRPNHHANEARQIEEKLRVLENDSNAFLFRKIYPQLPSYSSEYTASVPLTRIRDIAHRGDIPHEMKQDIKHNLQNKLHRCAGPEDLVTCRRILDQATSGDYSGGFVEQMQIFMRELEEFFNAKGLEDELSSLKDRNEPADESAPIIQKFLDAKQARGPAYGQLEALTELRSHFAHELHVLDDGEKLQRVRLADTKLEEFAFVLLAGINQEVERDALNNEAQWQFGLSCLNISLQNMILSGTFKQEASAIVNDLASVSASAPSLLAKGDLDATLRVRATVERASRLAEEFSALISELYSGPVFGLGRALGIHEHALAVFAEAEIRSNIVFQMSRTVQVVLKKLRQMLKLPPWDVLMPGAATGKVLRKANIESLSDADLATQCILFLESAQGDEDIPAAVKAIVLAHDLPHLSHLGVRARQAACIFVCAEDKETFDALWVAHAAKFERADHFKLTVSAAGKVDVCEGAPPTSAESAEAVVTAEGQASSSNISMGKLDMSAKSALEILKVSAESCGSKCNCAGQLQLLADKSGLFKTPASLGLPFGAFYAAVIEERKAEYQALIDAFESAPRASKPEEAGRLRQYVMDCQVPSSILKAVQKQFDASAKVMVRSSANCEDLENMSGAGLYDSIANVSISSSESVQNAILRVWSSVWTTRASLSRSQYGVPHVEAYMGVLIQEMITSQYSFVLFSQNPVDVSKKATEVYMEIAVGMGETLASAASRGSPYRFAVDRESLSVREICLANYSVALVPVADDALSDQQHSDGLTKSVVDYSKEQLTTDVEFRRTLAANLGKIALQLEESFGCPQDIEGAVVDGQIYLVQTRPMVVGG</sequence>
<dbReference type="InterPro" id="IPR013783">
    <property type="entry name" value="Ig-like_fold"/>
</dbReference>
<dbReference type="Gene3D" id="3.30.470.20">
    <property type="entry name" value="ATP-grasp fold, B domain"/>
    <property type="match status" value="1"/>
</dbReference>
<keyword evidence="6" id="KW-0547">Nucleotide-binding</keyword>
<organism evidence="12 13">
    <name type="scientific">Porphyridium purpureum</name>
    <name type="common">Red alga</name>
    <name type="synonym">Porphyridium cruentum</name>
    <dbReference type="NCBI Taxonomy" id="35688"/>
    <lineage>
        <taxon>Eukaryota</taxon>
        <taxon>Rhodophyta</taxon>
        <taxon>Bangiophyceae</taxon>
        <taxon>Porphyridiales</taxon>
        <taxon>Porphyridiaceae</taxon>
        <taxon>Porphyridium</taxon>
    </lineage>
</organism>
<dbReference type="SUPFAM" id="SSF49452">
    <property type="entry name" value="Starch-binding domain-like"/>
    <property type="match status" value="1"/>
</dbReference>
<dbReference type="InterPro" id="IPR013784">
    <property type="entry name" value="Carb-bd-like_fold"/>
</dbReference>
<keyword evidence="9" id="KW-0460">Magnesium</keyword>
<dbReference type="SUPFAM" id="SSF56059">
    <property type="entry name" value="Glutathione synthetase ATP-binding domain-like"/>
    <property type="match status" value="1"/>
</dbReference>
<keyword evidence="8" id="KW-0067">ATP-binding</keyword>
<feature type="domain" description="CBM20" evidence="11">
    <location>
        <begin position="3"/>
        <end position="115"/>
    </location>
</feature>
<dbReference type="PANTHER" id="PTHR47453:SF1">
    <property type="entry name" value="PHOSPHOGLUCAN, WATER DIKINASE, CHLOROPLASTIC"/>
    <property type="match status" value="1"/>
</dbReference>
<dbReference type="AlphaFoldDB" id="A0A5J4YYI2"/>
<dbReference type="OMA" id="VPMNWTE"/>
<keyword evidence="7 12" id="KW-0418">Kinase</keyword>
<dbReference type="InterPro" id="IPR002192">
    <property type="entry name" value="PPDK_AMP/ATP-bd"/>
</dbReference>
<accession>A0A5J4YYI2</accession>
<evidence type="ECO:0000259" key="11">
    <source>
        <dbReference type="PROSITE" id="PS51166"/>
    </source>
</evidence>
<evidence type="ECO:0000256" key="6">
    <source>
        <dbReference type="ARBA" id="ARBA00022741"/>
    </source>
</evidence>
<dbReference type="PANTHER" id="PTHR47453">
    <property type="entry name" value="PHOSPHOGLUCAN, WATER DIKINASE, CHLOROPLASTIC"/>
    <property type="match status" value="1"/>
</dbReference>
<reference evidence="13" key="1">
    <citation type="journal article" date="2019" name="Nat. Commun.">
        <title>Expansion of phycobilisome linker gene families in mesophilic red algae.</title>
        <authorList>
            <person name="Lee J."/>
            <person name="Kim D."/>
            <person name="Bhattacharya D."/>
            <person name="Yoon H.S."/>
        </authorList>
    </citation>
    <scope>NUCLEOTIDE SEQUENCE [LARGE SCALE GENOMIC DNA]</scope>
    <source>
        <strain evidence="13">CCMP 1328</strain>
    </source>
</reference>
<dbReference type="Pfam" id="PF22973">
    <property type="entry name" value="GWD1_pHisD"/>
    <property type="match status" value="1"/>
</dbReference>
<evidence type="ECO:0000256" key="5">
    <source>
        <dbReference type="ARBA" id="ARBA00022723"/>
    </source>
</evidence>
<dbReference type="GO" id="GO:2001070">
    <property type="term" value="F:starch binding"/>
    <property type="evidence" value="ECO:0007669"/>
    <property type="project" value="InterPro"/>
</dbReference>
<evidence type="ECO:0000256" key="1">
    <source>
        <dbReference type="ARBA" id="ARBA00001946"/>
    </source>
</evidence>
<dbReference type="GO" id="GO:0005524">
    <property type="term" value="F:ATP binding"/>
    <property type="evidence" value="ECO:0007669"/>
    <property type="project" value="UniProtKB-KW"/>
</dbReference>
<evidence type="ECO:0000256" key="2">
    <source>
        <dbReference type="ARBA" id="ARBA00007837"/>
    </source>
</evidence>
<evidence type="ECO:0000313" key="12">
    <source>
        <dbReference type="EMBL" id="KAA8496669.1"/>
    </source>
</evidence>
<keyword evidence="13" id="KW-1185">Reference proteome</keyword>
<dbReference type="Pfam" id="PF01326">
    <property type="entry name" value="PPDK_N"/>
    <property type="match status" value="1"/>
</dbReference>
<keyword evidence="10" id="KW-0119">Carbohydrate metabolism</keyword>
<dbReference type="GO" id="GO:0016301">
    <property type="term" value="F:kinase activity"/>
    <property type="evidence" value="ECO:0007669"/>
    <property type="project" value="UniProtKB-KW"/>
</dbReference>
<dbReference type="SMART" id="SM01065">
    <property type="entry name" value="CBM_2"/>
    <property type="match status" value="1"/>
</dbReference>
<evidence type="ECO:0000256" key="7">
    <source>
        <dbReference type="ARBA" id="ARBA00022777"/>
    </source>
</evidence>
<dbReference type="GO" id="GO:0046872">
    <property type="term" value="F:metal ion binding"/>
    <property type="evidence" value="ECO:0007669"/>
    <property type="project" value="UniProtKB-KW"/>
</dbReference>
<dbReference type="EMBL" id="VRMN01000002">
    <property type="protein sequence ID" value="KAA8496669.1"/>
    <property type="molecule type" value="Genomic_DNA"/>
</dbReference>
<keyword evidence="5" id="KW-0479">Metal-binding</keyword>
<dbReference type="InterPro" id="IPR013815">
    <property type="entry name" value="ATP_grasp_subdomain_1"/>
</dbReference>
<dbReference type="Gene3D" id="2.60.40.10">
    <property type="entry name" value="Immunoglobulins"/>
    <property type="match status" value="1"/>
</dbReference>
<gene>
    <name evidence="12" type="ORF">FVE85_0398</name>
</gene>
<protein>
    <submittedName>
        <fullName evidence="12">Phosphoglucan, water dikinase, chloroplastic</fullName>
    </submittedName>
</protein>
<keyword evidence="4" id="KW-0808">Transferase</keyword>